<reference evidence="8 9" key="1">
    <citation type="journal article" date="2020" name="ISME J.">
        <title>Uncovering the hidden diversity of litter-decomposition mechanisms in mushroom-forming fungi.</title>
        <authorList>
            <person name="Floudas D."/>
            <person name="Bentzer J."/>
            <person name="Ahren D."/>
            <person name="Johansson T."/>
            <person name="Persson P."/>
            <person name="Tunlid A."/>
        </authorList>
    </citation>
    <scope>NUCLEOTIDE SEQUENCE [LARGE SCALE GENOMIC DNA]</scope>
    <source>
        <strain evidence="8 9">CBS 101986</strain>
    </source>
</reference>
<evidence type="ECO:0000313" key="9">
    <source>
        <dbReference type="Proteomes" id="UP000567179"/>
    </source>
</evidence>
<dbReference type="Pfam" id="PF01602">
    <property type="entry name" value="Adaptin_N"/>
    <property type="match status" value="1"/>
</dbReference>
<dbReference type="GO" id="GO:0012505">
    <property type="term" value="C:endomembrane system"/>
    <property type="evidence" value="ECO:0007669"/>
    <property type="project" value="UniProtKB-SubCell"/>
</dbReference>
<dbReference type="PIRSF" id="PIRSF037096">
    <property type="entry name" value="AP3_complex_beta"/>
    <property type="match status" value="1"/>
</dbReference>
<dbReference type="InterPro" id="IPR016024">
    <property type="entry name" value="ARM-type_fold"/>
</dbReference>
<feature type="compositionally biased region" description="Acidic residues" evidence="6">
    <location>
        <begin position="783"/>
        <end position="822"/>
    </location>
</feature>
<dbReference type="AlphaFoldDB" id="A0A8H5BQ92"/>
<evidence type="ECO:0000256" key="1">
    <source>
        <dbReference type="ARBA" id="ARBA00004308"/>
    </source>
</evidence>
<evidence type="ECO:0000256" key="5">
    <source>
        <dbReference type="ARBA" id="ARBA00023136"/>
    </source>
</evidence>
<evidence type="ECO:0000256" key="3">
    <source>
        <dbReference type="ARBA" id="ARBA00022448"/>
    </source>
</evidence>
<name>A0A8H5BQ92_9AGAR</name>
<feature type="compositionally biased region" description="Polar residues" evidence="6">
    <location>
        <begin position="735"/>
        <end position="747"/>
    </location>
</feature>
<gene>
    <name evidence="8" type="ORF">D9619_004173</name>
</gene>
<dbReference type="GO" id="GO:0016192">
    <property type="term" value="P:vesicle-mediated transport"/>
    <property type="evidence" value="ECO:0007669"/>
    <property type="project" value="InterPro"/>
</dbReference>
<protein>
    <recommendedName>
        <fullName evidence="7">Clathrin/coatomer adaptor adaptin-like N-terminal domain-containing protein</fullName>
    </recommendedName>
</protein>
<comment type="subcellular location">
    <subcellularLocation>
        <location evidence="1">Endomembrane system</location>
    </subcellularLocation>
</comment>
<evidence type="ECO:0000259" key="7">
    <source>
        <dbReference type="Pfam" id="PF01602"/>
    </source>
</evidence>
<comment type="similarity">
    <text evidence="2">Belongs to the adaptor complexes large subunit family.</text>
</comment>
<feature type="region of interest" description="Disordered" evidence="6">
    <location>
        <begin position="727"/>
        <end position="770"/>
    </location>
</feature>
<dbReference type="InterPro" id="IPR026740">
    <property type="entry name" value="AP3_beta"/>
</dbReference>
<accession>A0A8H5BQ92</accession>
<evidence type="ECO:0000256" key="6">
    <source>
        <dbReference type="SAM" id="MobiDB-lite"/>
    </source>
</evidence>
<evidence type="ECO:0000313" key="8">
    <source>
        <dbReference type="EMBL" id="KAF5327542.1"/>
    </source>
</evidence>
<keyword evidence="5" id="KW-0472">Membrane</keyword>
<dbReference type="GO" id="GO:0030123">
    <property type="term" value="C:AP-3 adaptor complex"/>
    <property type="evidence" value="ECO:0007669"/>
    <property type="project" value="InterPro"/>
</dbReference>
<keyword evidence="9" id="KW-1185">Reference proteome</keyword>
<feature type="compositionally biased region" description="Low complexity" evidence="6">
    <location>
        <begin position="835"/>
        <end position="853"/>
    </location>
</feature>
<evidence type="ECO:0000256" key="4">
    <source>
        <dbReference type="ARBA" id="ARBA00022927"/>
    </source>
</evidence>
<feature type="domain" description="Clathrin/coatomer adaptor adaptin-like N-terminal" evidence="7">
    <location>
        <begin position="66"/>
        <end position="613"/>
    </location>
</feature>
<keyword evidence="4" id="KW-0653">Protein transport</keyword>
<sequence length="862" mass="92604">MSGQQYLASISENATRLGMRLQETLAEHTRELAIGRGSGSYLDVAAGGSGSTSGLGAGGAGDEKIRRQLDSSSDREKLDAMKKLVALISKNLPASMYFAQVVKNVASPNLEIRKLVYIYLLRYAPTSPDLALLSINSFQRDLSDSNPLIRAMSLRVLSGMRLEMVVGVVRQAIATAARDPSPYVRKAAALAIGKCYSLDPSLLSALMQILTGTMLKERSPLALGAVIVAFNALCPDRVELLHPHFRRLCRILVDMDEWGQVEAMGLLLRYARVMLVRPSEQEVGAEMLDKDLRLLLESVEPVFLSRNPAVVLAASRVFFYAAPPAMHTRFVSPLLRLLSVSPAVARVVLVDLRIIARREPKLLAPHYTRFLVRASDAVAVRKEKVGLLREVLHSAKDDEELWKGILREFVEYANDTDNSVVEEAIRAIGTIASRIPESTQQCLSALMTMLKSPHDTVVSSAVTVLKHLVQTQLSNNHTSAGTTAPLDIIAHLALRIDDIKHAQARASIVWLVGQYASSVDASSASSSFTSLPGVGLGSPPEGLAPWAADVLRKLARSFATEASLVKLQSLTLAAKLAVLSPADHRLVLLVRYVFQLARYDKDWDVRDRGRILGGLLGGVLPGGLSGANGDGVERGGVVLRREQVRVVLFEGKQTATEEAPTLLDDERVLLGSLARVTGKGIGQGIDSTLPDWLERGVESVLRDAEDEAAQPAALTAISSASAQQSRIVGMGNNGSGSAQGRQLHQNQRGGGASPAIVLTPTGATTPTGAQKGAFIDLDSFYADAEEAEEEESEEEEEEEGSEEEGEDDEEEEEEEESEDDGGGDGHKHNSGESDAGQSSHSRTSSGSRASPAGDHLAHDIEA</sequence>
<dbReference type="EMBL" id="JAACJJ010000014">
    <property type="protein sequence ID" value="KAF5327542.1"/>
    <property type="molecule type" value="Genomic_DNA"/>
</dbReference>
<proteinExistence type="inferred from homology"/>
<organism evidence="8 9">
    <name type="scientific">Psilocybe cf. subviscida</name>
    <dbReference type="NCBI Taxonomy" id="2480587"/>
    <lineage>
        <taxon>Eukaryota</taxon>
        <taxon>Fungi</taxon>
        <taxon>Dikarya</taxon>
        <taxon>Basidiomycota</taxon>
        <taxon>Agaricomycotina</taxon>
        <taxon>Agaricomycetes</taxon>
        <taxon>Agaricomycetidae</taxon>
        <taxon>Agaricales</taxon>
        <taxon>Agaricineae</taxon>
        <taxon>Strophariaceae</taxon>
        <taxon>Psilocybe</taxon>
    </lineage>
</organism>
<keyword evidence="3" id="KW-0813">Transport</keyword>
<dbReference type="Proteomes" id="UP000567179">
    <property type="component" value="Unassembled WGS sequence"/>
</dbReference>
<dbReference type="InterPro" id="IPR002553">
    <property type="entry name" value="Clathrin/coatomer_adapt-like_N"/>
</dbReference>
<feature type="region of interest" description="Disordered" evidence="6">
    <location>
        <begin position="783"/>
        <end position="862"/>
    </location>
</feature>
<evidence type="ECO:0000256" key="2">
    <source>
        <dbReference type="ARBA" id="ARBA00006613"/>
    </source>
</evidence>
<dbReference type="OrthoDB" id="10254310at2759"/>
<dbReference type="PANTHER" id="PTHR11134">
    <property type="entry name" value="ADAPTOR COMPLEX SUBUNIT BETA FAMILY MEMBER"/>
    <property type="match status" value="1"/>
</dbReference>
<dbReference type="SUPFAM" id="SSF48371">
    <property type="entry name" value="ARM repeat"/>
    <property type="match status" value="1"/>
</dbReference>
<feature type="compositionally biased region" description="Low complexity" evidence="6">
    <location>
        <begin position="759"/>
        <end position="769"/>
    </location>
</feature>
<dbReference type="Gene3D" id="1.25.10.10">
    <property type="entry name" value="Leucine-rich Repeat Variant"/>
    <property type="match status" value="1"/>
</dbReference>
<dbReference type="InterPro" id="IPR026739">
    <property type="entry name" value="AP_beta"/>
</dbReference>
<dbReference type="GO" id="GO:0006886">
    <property type="term" value="P:intracellular protein transport"/>
    <property type="evidence" value="ECO:0007669"/>
    <property type="project" value="InterPro"/>
</dbReference>
<comment type="caution">
    <text evidence="8">The sequence shown here is derived from an EMBL/GenBank/DDBJ whole genome shotgun (WGS) entry which is preliminary data.</text>
</comment>
<dbReference type="InterPro" id="IPR011989">
    <property type="entry name" value="ARM-like"/>
</dbReference>